<dbReference type="Pfam" id="PF12937">
    <property type="entry name" value="F-box-like"/>
    <property type="match status" value="1"/>
</dbReference>
<dbReference type="Gene3D" id="1.25.40.10">
    <property type="entry name" value="Tetratricopeptide repeat domain"/>
    <property type="match status" value="1"/>
</dbReference>
<gene>
    <name evidence="8" type="ORF">TrCOL_g3470</name>
</gene>
<dbReference type="GO" id="GO:0008270">
    <property type="term" value="F:zinc ion binding"/>
    <property type="evidence" value="ECO:0007669"/>
    <property type="project" value="UniProtKB-KW"/>
</dbReference>
<sequence length="350" mass="39549">MKRPHASTLTPEPTVLSTLSSTPSSLGRLLTNIYNRVVSKDVPSTPTLCGEIDEEVGIERDWKKRRIDYGQASTLTPAFIQTVPPDVLSVILQFLNVPSSWNACSLVCKQWRQVALSKPVAETLRLWDRATGAGAVQLEAEASNVLRLEYFASKKNPDAMYLLGTMLCYTGSVPKGVEWFDKGAELGDVRSIYGKGIVVRDGDMVEGERCLRLASRLGYYPAMLEMSSNSRVTPPPYEELKQCMIPKCLLRYLRRWFVEDDLARGKKTSHCWNPECGRWAEKTLTHEHLPSNGFFLPPTGQDSPNRYGPDFKLSRMKMCSSCRRAKYCSKFCQVYDWRVGKHKNECPFLG</sequence>
<dbReference type="SUPFAM" id="SSF81901">
    <property type="entry name" value="HCP-like"/>
    <property type="match status" value="1"/>
</dbReference>
<evidence type="ECO:0000256" key="2">
    <source>
        <dbReference type="ARBA" id="ARBA00022771"/>
    </source>
</evidence>
<reference evidence="9" key="1">
    <citation type="journal article" date="2023" name="Commun. Biol.">
        <title>Genome analysis of Parmales, the sister group of diatoms, reveals the evolutionary specialization of diatoms from phago-mixotrophs to photoautotrophs.</title>
        <authorList>
            <person name="Ban H."/>
            <person name="Sato S."/>
            <person name="Yoshikawa S."/>
            <person name="Yamada K."/>
            <person name="Nakamura Y."/>
            <person name="Ichinomiya M."/>
            <person name="Sato N."/>
            <person name="Blanc-Mathieu R."/>
            <person name="Endo H."/>
            <person name="Kuwata A."/>
            <person name="Ogata H."/>
        </authorList>
    </citation>
    <scope>NUCLEOTIDE SEQUENCE [LARGE SCALE GENOMIC DNA]</scope>
</reference>
<dbReference type="EMBL" id="BRYA01001473">
    <property type="protein sequence ID" value="GMI44212.1"/>
    <property type="molecule type" value="Genomic_DNA"/>
</dbReference>
<evidence type="ECO:0000259" key="6">
    <source>
        <dbReference type="PROSITE" id="PS50181"/>
    </source>
</evidence>
<dbReference type="InterPro" id="IPR002893">
    <property type="entry name" value="Znf_MYND"/>
</dbReference>
<evidence type="ECO:0000313" key="9">
    <source>
        <dbReference type="Proteomes" id="UP001165065"/>
    </source>
</evidence>
<accession>A0A9W7GF56</accession>
<evidence type="ECO:0000259" key="7">
    <source>
        <dbReference type="PROSITE" id="PS50865"/>
    </source>
</evidence>
<dbReference type="SUPFAM" id="SSF144232">
    <property type="entry name" value="HIT/MYND zinc finger-like"/>
    <property type="match status" value="1"/>
</dbReference>
<feature type="region of interest" description="Disordered" evidence="5">
    <location>
        <begin position="1"/>
        <end position="20"/>
    </location>
</feature>
<dbReference type="InterPro" id="IPR036047">
    <property type="entry name" value="F-box-like_dom_sf"/>
</dbReference>
<evidence type="ECO:0000256" key="4">
    <source>
        <dbReference type="PROSITE-ProRule" id="PRU00134"/>
    </source>
</evidence>
<feature type="compositionally biased region" description="Low complexity" evidence="5">
    <location>
        <begin position="7"/>
        <end position="20"/>
    </location>
</feature>
<keyword evidence="1" id="KW-0479">Metal-binding</keyword>
<feature type="domain" description="F-box" evidence="6">
    <location>
        <begin position="77"/>
        <end position="130"/>
    </location>
</feature>
<keyword evidence="9" id="KW-1185">Reference proteome</keyword>
<dbReference type="PROSITE" id="PS50181">
    <property type="entry name" value="FBOX"/>
    <property type="match status" value="1"/>
</dbReference>
<protein>
    <recommendedName>
        <fullName evidence="10">MYND-type domain-containing protein</fullName>
    </recommendedName>
</protein>
<keyword evidence="2 4" id="KW-0863">Zinc-finger</keyword>
<evidence type="ECO:0000256" key="3">
    <source>
        <dbReference type="ARBA" id="ARBA00022833"/>
    </source>
</evidence>
<keyword evidence="3" id="KW-0862">Zinc</keyword>
<name>A0A9W7GF56_9STRA</name>
<proteinExistence type="predicted"/>
<evidence type="ECO:0008006" key="10">
    <source>
        <dbReference type="Google" id="ProtNLM"/>
    </source>
</evidence>
<organism evidence="8 9">
    <name type="scientific">Triparma columacea</name>
    <dbReference type="NCBI Taxonomy" id="722753"/>
    <lineage>
        <taxon>Eukaryota</taxon>
        <taxon>Sar</taxon>
        <taxon>Stramenopiles</taxon>
        <taxon>Ochrophyta</taxon>
        <taxon>Bolidophyceae</taxon>
        <taxon>Parmales</taxon>
        <taxon>Triparmaceae</taxon>
        <taxon>Triparma</taxon>
    </lineage>
</organism>
<evidence type="ECO:0000256" key="5">
    <source>
        <dbReference type="SAM" id="MobiDB-lite"/>
    </source>
</evidence>
<dbReference type="Gene3D" id="6.10.140.2220">
    <property type="match status" value="1"/>
</dbReference>
<evidence type="ECO:0000313" key="8">
    <source>
        <dbReference type="EMBL" id="GMI44212.1"/>
    </source>
</evidence>
<evidence type="ECO:0000256" key="1">
    <source>
        <dbReference type="ARBA" id="ARBA00022723"/>
    </source>
</evidence>
<dbReference type="InterPro" id="IPR001810">
    <property type="entry name" value="F-box_dom"/>
</dbReference>
<dbReference type="SUPFAM" id="SSF81383">
    <property type="entry name" value="F-box domain"/>
    <property type="match status" value="1"/>
</dbReference>
<dbReference type="Gene3D" id="1.20.1280.50">
    <property type="match status" value="1"/>
</dbReference>
<dbReference type="OrthoDB" id="194610at2759"/>
<dbReference type="PROSITE" id="PS50865">
    <property type="entry name" value="ZF_MYND_2"/>
    <property type="match status" value="1"/>
</dbReference>
<feature type="domain" description="MYND-type" evidence="7">
    <location>
        <begin position="273"/>
        <end position="346"/>
    </location>
</feature>
<dbReference type="Pfam" id="PF01753">
    <property type="entry name" value="zf-MYND"/>
    <property type="match status" value="1"/>
</dbReference>
<dbReference type="Proteomes" id="UP001165065">
    <property type="component" value="Unassembled WGS sequence"/>
</dbReference>
<dbReference type="InterPro" id="IPR011990">
    <property type="entry name" value="TPR-like_helical_dom_sf"/>
</dbReference>
<dbReference type="AlphaFoldDB" id="A0A9W7GF56"/>
<comment type="caution">
    <text evidence="8">The sequence shown here is derived from an EMBL/GenBank/DDBJ whole genome shotgun (WGS) entry which is preliminary data.</text>
</comment>